<dbReference type="SUPFAM" id="SSF63411">
    <property type="entry name" value="LuxS/MPP-like metallohydrolase"/>
    <property type="match status" value="1"/>
</dbReference>
<dbReference type="PANTHER" id="PTHR11920:SF335">
    <property type="entry name" value="GUANYLATE CYCLASE"/>
    <property type="match status" value="1"/>
</dbReference>
<evidence type="ECO:0000313" key="12">
    <source>
        <dbReference type="Proteomes" id="UP000604046"/>
    </source>
</evidence>
<dbReference type="PANTHER" id="PTHR11920">
    <property type="entry name" value="GUANYLYL CYCLASE"/>
    <property type="match status" value="1"/>
</dbReference>
<dbReference type="Pfam" id="PF00211">
    <property type="entry name" value="Guanylate_cyc"/>
    <property type="match status" value="2"/>
</dbReference>
<dbReference type="InterPro" id="IPR011765">
    <property type="entry name" value="Pept_M16_N"/>
</dbReference>
<feature type="transmembrane region" description="Helical" evidence="8">
    <location>
        <begin position="500"/>
        <end position="519"/>
    </location>
</feature>
<feature type="domain" description="Guanylate cyclase" evidence="10">
    <location>
        <begin position="636"/>
        <end position="767"/>
    </location>
</feature>
<sequence>MDPRLFTCSMLWLLLASPIPIASLAVPLQSKDAPSQSLLTDTAKRAVRVEEADPLPLQQKPRGDPREYQYAVLSNGLQVVNIFDPNSTQAAISVAASVGSLADPEGFDGLAHLTEHAMFLGSEKFPEQSGFDAWLAERGGFSNAYTAEEQTVYYVSLNEKAFEDCLERYADVFHAPLFKPSWVWNEVSAVNSEHQKNRNSQEWRIFSLINHHADERSPVHRFHTGNLETLHGTSKVGQEPKEFPKFEVKAGYLEGPFTESQVGDLLGHDGWGAVRRFAVVQGSGPDQKTRPIDDGHESQINSAYTATMKLDLQSSEYVASPISSAFSTFPDLLGGIVDAILERQELLGTPGGYFGHLAYCMPHDPRPASRVTERMRVNDDSADDESDAYLGGLKLETTRLWRREVLDRNITFGACIILIENVVLSFQTVALMVQKWRHWQLWLPYLVTYGVEWPLLTYILRHPSMHLYLWVLGFDSIISLVAADPMMLSWFESDVNHDNTGYQVLYFDMIYVLMSVMYYPTVFHLTMFTLGRTLVFVVYIGGVLYTCANTNEVAFTHRVFDICVGTVAMLMVNAIAIAQKRHLAKLQRHQAEVELKRRYVCSKMFNVFNFMVPPFYVKRLLRYPGMVIANRVDRVSILFIVLLDFDKYSQSMSPSKLFHFLNETFTNIDVVCAQHGVTKIETVGEEYVCGVGVSPTDQDEDHVHGHTSCLSRLLGVAFELQSMSESQDTPLVKMGIHTGPVVAGVVGRRLPRFRLFGDTMNMAARMMQKSLPGEVQFGEETKQYLPDWAVAQSRGWVEMKGKGRVMTYLLRGSAPEELSSLNWVRETSDHISMPTTLLVPSFPNGNQMPTPRRLGARTGSRAKTEGQAVRQQHAGDPGPMRRSTVRLATPSSPSPHRLAGIMKELLGMNSNADGESDLDADFAEDILSVAHEVTKQQSSQIMGSFTRAQWLKRLQWIWHCKRWAAPRSFPDSENEEFCRWFHLHYSCGRLLKELRKQAFISLLVTIGSTVYALFKLHSFSAGDVVETLTVIKWFLVCRSAMWLLILTFWFFAARGLFKQIDVWRAQALLSLLKHVLGILIYCSYGILLRIIRQNSPDPTWICERFPLLGISFNVLPLALFTEFCYWMTKAQTLFLPGFLGVFITAFVLILLGYQKVFDTEGLLNYLNVISLFNSFRIYSMEYTLRQRYIAMHRVEVMQERIEGILGTLMPPLVIEEIKRLAHYVSHHYKNATIAQSDLCGFTALASTREPEEVVKFISQIFDLFDDLADRYDIYKVETVGDAYIAGQADFPLTVDNKPLHLGATAWIYRHSFHTN</sequence>
<feature type="transmembrane region" description="Helical" evidence="8">
    <location>
        <begin position="467"/>
        <end position="488"/>
    </location>
</feature>
<feature type="transmembrane region" description="Helical" evidence="8">
    <location>
        <begin position="1107"/>
        <end position="1126"/>
    </location>
</feature>
<dbReference type="GO" id="GO:0001653">
    <property type="term" value="F:peptide receptor activity"/>
    <property type="evidence" value="ECO:0007669"/>
    <property type="project" value="TreeGrafter"/>
</dbReference>
<dbReference type="InterPro" id="IPR011249">
    <property type="entry name" value="Metalloenz_LuxS/M16"/>
</dbReference>
<evidence type="ECO:0000256" key="7">
    <source>
        <dbReference type="SAM" id="MobiDB-lite"/>
    </source>
</evidence>
<dbReference type="EMBL" id="CAJNDS010001779">
    <property type="protein sequence ID" value="CAE7278638.1"/>
    <property type="molecule type" value="Genomic_DNA"/>
</dbReference>
<keyword evidence="3" id="KW-0547">Nucleotide-binding</keyword>
<evidence type="ECO:0000256" key="9">
    <source>
        <dbReference type="SAM" id="SignalP"/>
    </source>
</evidence>
<dbReference type="OrthoDB" id="354346at2759"/>
<evidence type="ECO:0000259" key="10">
    <source>
        <dbReference type="PROSITE" id="PS50125"/>
    </source>
</evidence>
<feature type="transmembrane region" description="Helical" evidence="8">
    <location>
        <begin position="410"/>
        <end position="433"/>
    </location>
</feature>
<keyword evidence="5 8" id="KW-0472">Membrane</keyword>
<dbReference type="InterPro" id="IPR001054">
    <property type="entry name" value="A/G_cyclase"/>
</dbReference>
<evidence type="ECO:0000256" key="3">
    <source>
        <dbReference type="ARBA" id="ARBA00022741"/>
    </source>
</evidence>
<reference evidence="11" key="1">
    <citation type="submission" date="2021-02" db="EMBL/GenBank/DDBJ databases">
        <authorList>
            <person name="Dougan E. K."/>
            <person name="Rhodes N."/>
            <person name="Thang M."/>
            <person name="Chan C."/>
        </authorList>
    </citation>
    <scope>NUCLEOTIDE SEQUENCE</scope>
</reference>
<evidence type="ECO:0000256" key="5">
    <source>
        <dbReference type="ARBA" id="ARBA00023136"/>
    </source>
</evidence>
<feature type="transmembrane region" description="Helical" evidence="8">
    <location>
        <begin position="998"/>
        <end position="1018"/>
    </location>
</feature>
<name>A0A812MTL9_9DINO</name>
<feature type="chain" id="PRO_5032609878" evidence="9">
    <location>
        <begin position="26"/>
        <end position="1315"/>
    </location>
</feature>
<dbReference type="SMART" id="SM00044">
    <property type="entry name" value="CYCc"/>
    <property type="match status" value="1"/>
</dbReference>
<proteinExistence type="predicted"/>
<feature type="transmembrane region" description="Helical" evidence="8">
    <location>
        <begin position="1065"/>
        <end position="1087"/>
    </location>
</feature>
<evidence type="ECO:0000256" key="1">
    <source>
        <dbReference type="ARBA" id="ARBA00004370"/>
    </source>
</evidence>
<dbReference type="InterPro" id="IPR029787">
    <property type="entry name" value="Nucleotide_cyclase"/>
</dbReference>
<dbReference type="Gene3D" id="3.30.830.10">
    <property type="entry name" value="Metalloenzyme, LuxS/M16 peptidase-like"/>
    <property type="match status" value="1"/>
</dbReference>
<comment type="subcellular location">
    <subcellularLocation>
        <location evidence="1">Membrane</location>
    </subcellularLocation>
</comment>
<keyword evidence="9" id="KW-0732">Signal</keyword>
<feature type="transmembrane region" description="Helical" evidence="8">
    <location>
        <begin position="1133"/>
        <end position="1153"/>
    </location>
</feature>
<protein>
    <submittedName>
        <fullName evidence="11">PXM16 protein</fullName>
    </submittedName>
</protein>
<dbReference type="GO" id="GO:0004016">
    <property type="term" value="F:adenylate cyclase activity"/>
    <property type="evidence" value="ECO:0007669"/>
    <property type="project" value="TreeGrafter"/>
</dbReference>
<evidence type="ECO:0000313" key="11">
    <source>
        <dbReference type="EMBL" id="CAE7278638.1"/>
    </source>
</evidence>
<keyword evidence="12" id="KW-1185">Reference proteome</keyword>
<dbReference type="SUPFAM" id="SSF55073">
    <property type="entry name" value="Nucleotide cyclase"/>
    <property type="match status" value="2"/>
</dbReference>
<feature type="signal peptide" evidence="9">
    <location>
        <begin position="1"/>
        <end position="25"/>
    </location>
</feature>
<keyword evidence="6" id="KW-0456">Lyase</keyword>
<dbReference type="GO" id="GO:0035556">
    <property type="term" value="P:intracellular signal transduction"/>
    <property type="evidence" value="ECO:0007669"/>
    <property type="project" value="InterPro"/>
</dbReference>
<organism evidence="11 12">
    <name type="scientific">Symbiodinium natans</name>
    <dbReference type="NCBI Taxonomy" id="878477"/>
    <lineage>
        <taxon>Eukaryota</taxon>
        <taxon>Sar</taxon>
        <taxon>Alveolata</taxon>
        <taxon>Dinophyceae</taxon>
        <taxon>Suessiales</taxon>
        <taxon>Symbiodiniaceae</taxon>
        <taxon>Symbiodinium</taxon>
    </lineage>
</organism>
<evidence type="ECO:0000256" key="8">
    <source>
        <dbReference type="SAM" id="Phobius"/>
    </source>
</evidence>
<feature type="transmembrane region" description="Helical" evidence="8">
    <location>
        <begin position="558"/>
        <end position="578"/>
    </location>
</feature>
<evidence type="ECO:0000256" key="6">
    <source>
        <dbReference type="ARBA" id="ARBA00023239"/>
    </source>
</evidence>
<dbReference type="PROSITE" id="PS50125">
    <property type="entry name" value="GUANYLATE_CYCLASE_2"/>
    <property type="match status" value="2"/>
</dbReference>
<feature type="region of interest" description="Disordered" evidence="7">
    <location>
        <begin position="838"/>
        <end position="895"/>
    </location>
</feature>
<gene>
    <name evidence="11" type="primary">PXM16</name>
    <name evidence="11" type="ORF">SNAT2548_LOCUS14776</name>
</gene>
<dbReference type="GO" id="GO:0007168">
    <property type="term" value="P:receptor guanylyl cyclase signaling pathway"/>
    <property type="evidence" value="ECO:0007669"/>
    <property type="project" value="TreeGrafter"/>
</dbReference>
<dbReference type="Pfam" id="PF00675">
    <property type="entry name" value="Peptidase_M16"/>
    <property type="match status" value="1"/>
</dbReference>
<evidence type="ECO:0000256" key="2">
    <source>
        <dbReference type="ARBA" id="ARBA00022692"/>
    </source>
</evidence>
<keyword evidence="2 8" id="KW-0812">Transmembrane</keyword>
<feature type="domain" description="Guanylate cyclase" evidence="10">
    <location>
        <begin position="1232"/>
        <end position="1285"/>
    </location>
</feature>
<dbReference type="Gene3D" id="3.30.70.1230">
    <property type="entry name" value="Nucleotide cyclase"/>
    <property type="match status" value="2"/>
</dbReference>
<comment type="caution">
    <text evidence="11">The sequence shown here is derived from an EMBL/GenBank/DDBJ whole genome shotgun (WGS) entry which is preliminary data.</text>
</comment>
<keyword evidence="4 8" id="KW-1133">Transmembrane helix</keyword>
<feature type="transmembrane region" description="Helical" evidence="8">
    <location>
        <begin position="1030"/>
        <end position="1053"/>
    </location>
</feature>
<dbReference type="InterPro" id="IPR050401">
    <property type="entry name" value="Cyclic_nucleotide_synthase"/>
</dbReference>
<feature type="transmembrane region" description="Helical" evidence="8">
    <location>
        <begin position="526"/>
        <end position="546"/>
    </location>
</feature>
<dbReference type="GO" id="GO:0005886">
    <property type="term" value="C:plasma membrane"/>
    <property type="evidence" value="ECO:0007669"/>
    <property type="project" value="TreeGrafter"/>
</dbReference>
<feature type="transmembrane region" description="Helical" evidence="8">
    <location>
        <begin position="1165"/>
        <end position="1184"/>
    </location>
</feature>
<dbReference type="GO" id="GO:0046872">
    <property type="term" value="F:metal ion binding"/>
    <property type="evidence" value="ECO:0007669"/>
    <property type="project" value="InterPro"/>
</dbReference>
<accession>A0A812MTL9</accession>
<evidence type="ECO:0000256" key="4">
    <source>
        <dbReference type="ARBA" id="ARBA00022989"/>
    </source>
</evidence>
<dbReference type="Proteomes" id="UP000604046">
    <property type="component" value="Unassembled WGS sequence"/>
</dbReference>
<dbReference type="GO" id="GO:0004383">
    <property type="term" value="F:guanylate cyclase activity"/>
    <property type="evidence" value="ECO:0007669"/>
    <property type="project" value="TreeGrafter"/>
</dbReference>
<dbReference type="GO" id="GO:0000166">
    <property type="term" value="F:nucleotide binding"/>
    <property type="evidence" value="ECO:0007669"/>
    <property type="project" value="UniProtKB-KW"/>
</dbReference>
<dbReference type="CDD" id="cd07302">
    <property type="entry name" value="CHD"/>
    <property type="match status" value="2"/>
</dbReference>